<gene>
    <name evidence="2" type="ORF">ATNIH1004_011300</name>
</gene>
<reference evidence="2 3" key="1">
    <citation type="submission" date="2019-08" db="EMBL/GenBank/DDBJ databases">
        <title>The genome sequence of a newly discovered highly antifungal drug resistant Aspergillus species, Aspergillus tanneri NIH 1004.</title>
        <authorList>
            <person name="Mounaud S."/>
            <person name="Singh I."/>
            <person name="Joardar V."/>
            <person name="Pakala S."/>
            <person name="Pakala S."/>
            <person name="Venepally P."/>
            <person name="Chung J.K."/>
            <person name="Losada L."/>
            <person name="Nierman W.C."/>
        </authorList>
    </citation>
    <scope>NUCLEOTIDE SEQUENCE [LARGE SCALE GENOMIC DNA]</scope>
    <source>
        <strain evidence="2 3">NIH1004</strain>
    </source>
</reference>
<sequence>MASDSFNPSSTENPPLSTGTFERTSRGFNITELIQDFLDRERNSSLYKTNLEARIAHECASLQVERQVRSRVEQQLAEMQWAQSQLESTLRHSYEDNDYLQQELALEKKKSQDLESRLATAVSLHETLQKYNLEGKPVQEKSVHEFQLLLQSQTQQEIIKKLQVVNQAHEATINTLQITLKNALGAIPCCCYSDSGDSMVGTPASEERLCPQNLLKDEFLSLSPRIKQSDTCYSTSGLDNMEQHSHHSLYSIAEEITPQDHQILRNGGTSSNIERLPSRLQLSKAPFQSKTRQIENLTYEVGYLKAELAWHTESRRALLQLQEQMYEMFHRMEDALVQVNARLQEAEQRYLSFWGLEACAGGNEEMI</sequence>
<name>A0A5M9M9P7_9EURO</name>
<dbReference type="VEuPathDB" id="FungiDB:EYZ11_006009"/>
<dbReference type="EMBL" id="QUQM01000008">
    <property type="protein sequence ID" value="KAA8642356.1"/>
    <property type="molecule type" value="Genomic_DNA"/>
</dbReference>
<evidence type="ECO:0000313" key="3">
    <source>
        <dbReference type="Proteomes" id="UP000324241"/>
    </source>
</evidence>
<protein>
    <submittedName>
        <fullName evidence="2">Uncharacterized protein</fullName>
    </submittedName>
</protein>
<proteinExistence type="predicted"/>
<dbReference type="AlphaFoldDB" id="A0A5M9M9P7"/>
<evidence type="ECO:0000313" key="2">
    <source>
        <dbReference type="EMBL" id="KAA8642356.1"/>
    </source>
</evidence>
<dbReference type="RefSeq" id="XP_033421718.1">
    <property type="nucleotide sequence ID" value="XM_033575863.1"/>
</dbReference>
<evidence type="ECO:0000256" key="1">
    <source>
        <dbReference type="SAM" id="MobiDB-lite"/>
    </source>
</evidence>
<accession>A0A5M9M9P7</accession>
<feature type="region of interest" description="Disordered" evidence="1">
    <location>
        <begin position="1"/>
        <end position="22"/>
    </location>
</feature>
<dbReference type="Proteomes" id="UP000324241">
    <property type="component" value="Unassembled WGS sequence"/>
</dbReference>
<dbReference type="OrthoDB" id="4206979at2759"/>
<dbReference type="GeneID" id="54334001"/>
<comment type="caution">
    <text evidence="2">The sequence shown here is derived from an EMBL/GenBank/DDBJ whole genome shotgun (WGS) entry which is preliminary data.</text>
</comment>
<dbReference type="VEuPathDB" id="FungiDB:EYZ11_005992"/>
<organism evidence="2 3">
    <name type="scientific">Aspergillus tanneri</name>
    <dbReference type="NCBI Taxonomy" id="1220188"/>
    <lineage>
        <taxon>Eukaryota</taxon>
        <taxon>Fungi</taxon>
        <taxon>Dikarya</taxon>
        <taxon>Ascomycota</taxon>
        <taxon>Pezizomycotina</taxon>
        <taxon>Eurotiomycetes</taxon>
        <taxon>Eurotiomycetidae</taxon>
        <taxon>Eurotiales</taxon>
        <taxon>Aspergillaceae</taxon>
        <taxon>Aspergillus</taxon>
        <taxon>Aspergillus subgen. Circumdati</taxon>
    </lineage>
</organism>